<dbReference type="VEuPathDB" id="PlasmoDB:PKNOH_S04340000"/>
<reference evidence="3 4" key="1">
    <citation type="submission" date="2017-05" db="EMBL/GenBank/DDBJ databases">
        <title>PacBio assembly of a Plasmodium knowlesi genome sequence with Hi-C correction and manual annotation of the SICAvar gene family.</title>
        <authorList>
            <person name="Lapp S.A."/>
            <person name="Geraldo J.A."/>
            <person name="Chien J.-T."/>
            <person name="Ay F."/>
            <person name="Pakala S.B."/>
            <person name="Batugedara G."/>
            <person name="Humphrey J.C."/>
            <person name="Debarry J.D."/>
            <person name="Le Roch K.G."/>
            <person name="Galinski M.R."/>
            <person name="Kissinger J.C."/>
        </authorList>
    </citation>
    <scope>NUCLEOTIDE SEQUENCE [LARGE SCALE GENOMIC DNA]</scope>
    <source>
        <strain evidence="4">Malayan Strain Pk1 (A+)</strain>
    </source>
</reference>
<dbReference type="eggNOG" id="ENOG502S6JQ">
    <property type="taxonomic scope" value="Eukaryota"/>
</dbReference>
<dbReference type="InterPro" id="IPR022089">
    <property type="entry name" value="Plasmodium-antigen_C"/>
</dbReference>
<dbReference type="Pfam" id="PF12319">
    <property type="entry name" value="TryThrA_C"/>
    <property type="match status" value="1"/>
</dbReference>
<dbReference type="AlphaFoldDB" id="A0A1Y3DSZ4"/>
<dbReference type="OMA" id="EFKRMAW"/>
<sequence>MELEKNNSALASQKSYSRTTPTRSYRSAPKFSTSLLSRLTILIFALSCAVFVNTASGATPNRPNKNGFVSPALIGFGELNIEESEEFKRMAWNNWMLRLESDWKHFHESVEEDKTKWLQGMDSAWSDWLRSLQNKWSNYSEEMLKEYNSNVMEVSAKWNDGQWVTWIKTDGRSILEAQWEKWIEKADYQLQKLILDKWIKWKNDKIRSWLSSEWKTEEDYYWSNIERSTTAKWLREAERIHWIRWKERISRESEQWLNWVQMKEGVYINVEWKKWLQWKNDRKILFNKWSTNLVYKWTLKRQWTVWIKEANNKNKV</sequence>
<feature type="compositionally biased region" description="Polar residues" evidence="1">
    <location>
        <begin position="1"/>
        <end position="25"/>
    </location>
</feature>
<dbReference type="Proteomes" id="UP000195012">
    <property type="component" value="Unassembled WGS sequence"/>
</dbReference>
<dbReference type="VEuPathDB" id="PlasmoDB:PKNH_1324800"/>
<accession>A0A1Y3DSZ4</accession>
<name>A0A1Y3DSZ4_PLAKN</name>
<dbReference type="VEuPathDB" id="PlasmoDB:PKA1H_130029700"/>
<dbReference type="SMR" id="A0A1Y3DSZ4"/>
<dbReference type="OrthoDB" id="380588at2759"/>
<comment type="caution">
    <text evidence="3">The sequence shown here is derived from an EMBL/GenBank/DDBJ whole genome shotgun (WGS) entry which is preliminary data.</text>
</comment>
<gene>
    <name evidence="3" type="ORF">PKNOH_S04340000</name>
</gene>
<evidence type="ECO:0000313" key="3">
    <source>
        <dbReference type="EMBL" id="OTN67911.1"/>
    </source>
</evidence>
<feature type="domain" description="Tryptophan/threonine-rich plasmodium antigen C-terminal" evidence="2">
    <location>
        <begin position="91"/>
        <end position="306"/>
    </location>
</feature>
<dbReference type="EMBL" id="NETL01000018">
    <property type="protein sequence ID" value="OTN67911.1"/>
    <property type="molecule type" value="Genomic_DNA"/>
</dbReference>
<evidence type="ECO:0000256" key="1">
    <source>
        <dbReference type="SAM" id="MobiDB-lite"/>
    </source>
</evidence>
<organism evidence="3 4">
    <name type="scientific">Plasmodium knowlesi</name>
    <dbReference type="NCBI Taxonomy" id="5850"/>
    <lineage>
        <taxon>Eukaryota</taxon>
        <taxon>Sar</taxon>
        <taxon>Alveolata</taxon>
        <taxon>Apicomplexa</taxon>
        <taxon>Aconoidasida</taxon>
        <taxon>Haemosporida</taxon>
        <taxon>Plasmodiidae</taxon>
        <taxon>Plasmodium</taxon>
        <taxon>Plasmodium (Plasmodium)</taxon>
    </lineage>
</organism>
<protein>
    <submittedName>
        <fullName evidence="3">Putative Tryptophan/threonine-rich antigen</fullName>
    </submittedName>
</protein>
<evidence type="ECO:0000313" key="4">
    <source>
        <dbReference type="Proteomes" id="UP000195012"/>
    </source>
</evidence>
<feature type="region of interest" description="Disordered" evidence="1">
    <location>
        <begin position="1"/>
        <end position="27"/>
    </location>
</feature>
<evidence type="ECO:0000259" key="2">
    <source>
        <dbReference type="Pfam" id="PF12319"/>
    </source>
</evidence>
<proteinExistence type="predicted"/>